<dbReference type="Pfam" id="PF20255">
    <property type="entry name" value="DUF6606"/>
    <property type="match status" value="1"/>
</dbReference>
<keyword evidence="13" id="KW-1185">Reference proteome</keyword>
<evidence type="ECO:0000259" key="10">
    <source>
        <dbReference type="Pfam" id="PF12359"/>
    </source>
</evidence>
<reference evidence="12" key="1">
    <citation type="journal article" date="2017" name="Mycologia">
        <title>Fusarium algeriense, sp. nov., a novel toxigenic crown rot pathogen of durum wheat from Algeria is nested in the Fusarium burgessii species complex.</title>
        <authorList>
            <person name="Laraba I."/>
            <person name="Keddad A."/>
            <person name="Boureghda H."/>
            <person name="Abdallah N."/>
            <person name="Vaughan M.M."/>
            <person name="Proctor R.H."/>
            <person name="Busman M."/>
            <person name="O'Donnell K."/>
        </authorList>
    </citation>
    <scope>NUCLEOTIDE SEQUENCE</scope>
    <source>
        <strain evidence="12">NRRL 25174</strain>
    </source>
</reference>
<dbReference type="InterPro" id="IPR051346">
    <property type="entry name" value="OTU_Deubiquitinase"/>
</dbReference>
<feature type="domain" description="DUF3645" evidence="10">
    <location>
        <begin position="2205"/>
        <end position="2237"/>
    </location>
</feature>
<evidence type="ECO:0000256" key="3">
    <source>
        <dbReference type="ARBA" id="ARBA00022670"/>
    </source>
</evidence>
<evidence type="ECO:0000256" key="4">
    <source>
        <dbReference type="ARBA" id="ARBA00022786"/>
    </source>
</evidence>
<keyword evidence="7" id="KW-0175">Coiled coil</keyword>
<reference evidence="12" key="2">
    <citation type="submission" date="2020-02" db="EMBL/GenBank/DDBJ databases">
        <title>Identification and distribution of gene clusters putatively required for synthesis of sphingolipid metabolism inhibitors in phylogenetically diverse species of the filamentous fungus Fusarium.</title>
        <authorList>
            <person name="Kim H.-S."/>
            <person name="Busman M."/>
            <person name="Brown D.W."/>
            <person name="Divon H."/>
            <person name="Uhlig S."/>
            <person name="Proctor R.H."/>
        </authorList>
    </citation>
    <scope>NUCLEOTIDE SEQUENCE</scope>
    <source>
        <strain evidence="12">NRRL 25174</strain>
    </source>
</reference>
<evidence type="ECO:0000259" key="9">
    <source>
        <dbReference type="Pfam" id="PF12340"/>
    </source>
</evidence>
<evidence type="ECO:0000313" key="12">
    <source>
        <dbReference type="EMBL" id="KAF4338326.1"/>
    </source>
</evidence>
<dbReference type="PANTHER" id="PTHR13367:SF33">
    <property type="entry name" value="P-LOOP CONTAINING NUCLEOSIDE TRIPHOSPHATE HYDROLASE PROTEIN"/>
    <property type="match status" value="1"/>
</dbReference>
<dbReference type="Pfam" id="PF12359">
    <property type="entry name" value="DUF3645"/>
    <property type="match status" value="1"/>
</dbReference>
<evidence type="ECO:0000256" key="7">
    <source>
        <dbReference type="SAM" id="Coils"/>
    </source>
</evidence>
<keyword evidence="3" id="KW-0645">Protease</keyword>
<proteinExistence type="predicted"/>
<evidence type="ECO:0000313" key="13">
    <source>
        <dbReference type="Proteomes" id="UP000730481"/>
    </source>
</evidence>
<protein>
    <recommendedName>
        <fullName evidence="2">ubiquitinyl hydrolase 1</fullName>
        <ecNumber evidence="2">3.4.19.12</ecNumber>
    </recommendedName>
</protein>
<organism evidence="12 13">
    <name type="scientific">Fusarium beomiforme</name>
    <dbReference type="NCBI Taxonomy" id="44412"/>
    <lineage>
        <taxon>Eukaryota</taxon>
        <taxon>Fungi</taxon>
        <taxon>Dikarya</taxon>
        <taxon>Ascomycota</taxon>
        <taxon>Pezizomycotina</taxon>
        <taxon>Sordariomycetes</taxon>
        <taxon>Hypocreomycetidae</taxon>
        <taxon>Hypocreales</taxon>
        <taxon>Nectriaceae</taxon>
        <taxon>Fusarium</taxon>
        <taxon>Fusarium burgessii species complex</taxon>
    </lineage>
</organism>
<feature type="coiled-coil region" evidence="7">
    <location>
        <begin position="604"/>
        <end position="631"/>
    </location>
</feature>
<dbReference type="InterPro" id="IPR022105">
    <property type="entry name" value="DUF3645"/>
</dbReference>
<dbReference type="InterPro" id="IPR046541">
    <property type="entry name" value="DUF6606"/>
</dbReference>
<comment type="caution">
    <text evidence="12">The sequence shown here is derived from an EMBL/GenBank/DDBJ whole genome shotgun (WGS) entry which is preliminary data.</text>
</comment>
<feature type="compositionally biased region" description="Polar residues" evidence="8">
    <location>
        <begin position="2940"/>
        <end position="2950"/>
    </location>
</feature>
<dbReference type="EMBL" id="PVQB02000351">
    <property type="protein sequence ID" value="KAF4338326.1"/>
    <property type="molecule type" value="Genomic_DNA"/>
</dbReference>
<comment type="catalytic activity">
    <reaction evidence="1">
        <text>Thiol-dependent hydrolysis of ester, thioester, amide, peptide and isopeptide bonds formed by the C-terminal Gly of ubiquitin (a 76-residue protein attached to proteins as an intracellular targeting signal).</text>
        <dbReference type="EC" id="3.4.19.12"/>
    </reaction>
</comment>
<sequence length="3003" mass="342346">MATDETLLLEALFHHLVLPPKLPQTFDGDNIALARGLVERLQNALSMFRGIGDPKIWRTLETSLQATKDLNQNPPYLDDFHRALKNLTESDETVWLGLHVAPQNAALIIHRDHGYVYSTSSLFVILATADLTRSTGSVIFEEFQTAAPVSDVLKTEHALTWDFPSRAITVRLEDFNSQSFLKNLSQFLEQACSQAFDKFAARASKGGQSVVETRDCPSPALISEILMSLLEGLGSPVHVCRLRKRVRDDVVLGTSEIPWRRSPYWLVLRITLGRILSTMLDDVHEAMGRVYYKFIVCAVLANLLKDCVESLHPEMTLMLQAKLCRRLAKLESEKMSTTASLRAVYDEFFAASSGYFEAIVSDARARVAGMWEEHKRGVIRQIPILPFRASEKDLVLKLFNSHSFLLRLLSQNLKPARRVVSVDLSSLNEGTVSQINQLASKYSALVDCEENMAIDSSRLSSSSSEKRCEQLAMNIENFIQTVGDAYVDNSLLMSRYLLQLFELWKRMDMEATTLCPLLKDFHPVFTPNSLDVLCLQTRYEMERLSDIQQYIESRINALDGNHGTIFYDPTKISSFPARFVYSTQSGERLVVLGDQIDIVSQRSRSQKQSELANLTQQYDELTQAIQSRNCTCTRLPDGSKDVRGCTKCWKWRCRKRLKINAHEDLLPPPTQGPKKAQRATVLLQLRMPNYLSAYRSAVWKLRILGTQVSLASRGAPQLLFKDHQPLQQFSNKQSSLTLASRKKSFCQTHYQKMALPKKPSNVMFPFGAEFTYYDTLTCLWADQLPKIPWFQHLLGPWLPKGIQDPYESPEHASPNEPYRPSSYEIMANEFNCPPELSVHEFSAFQRAVSGRARRWLVLLVELGTTNFNFSSEATMKLFNRLTLQAGPAVQERGILREAHSLFKDQIFCTRLYELLKGRLDALTSSSWREVNYMNVLVTLSLRLYHMCRQELRPKAEILLVSIRSITCDWILRLRAEIRSTSEGEVARKAANFSFWAALLNRRTFWAYKKAGYTLSDEDAQSFFRASIALQESLLINLDRLDPTLKHLLIEDLSSSYDMRNLIEQWFHRHYKLLECSINETWTDSGAIGMRSYSPWKMLYGPHAWWVTSQIASTKWTSPQAIHYHLLQGHLIVDGKPLGRLPLQMRQDPAIQELFGEQHLLTRPSSLLEYQLVSEVERHEIHFGSKDGRVVIRAFHRGSLLEYVPRAVFKGATSWDLPSGLIDDCVHWLNVHTGQLEMRRKPWIWRTKKSNWILNIRDGTAIRNKGSDTRTGKQRLGTNLVEPRSEIGQKIASIFRHFEDADKLTIFQPVGRGALSVEMKRLEIHFKVNSKGLLHCPQFASEVDPQQDAGTLYGLSSQIILRNIVNPERRTVLIPIGDISWKRRGVHVDIRVVNHGLYASFTIDKVLGRLDCHPEPLLLYLKAALHALTSFPVPDGLTLRTGTEEARHCLFAARSQPWTPLKGYSHRVLSVRKSLPPRRWYYPPGMELYQKVEWDNNLTMSIQHEEFTFLVDSILFRSQQLEVFEKGATRDRNTDSQTSTPNLLSRRGRIRRQVYERVSFSSDVDNLANALKIASFRFLEKPSMDNIRSIILTTQPSYDDVFLFRQNKKARNRKRVTMDEYEKGQRDEATHLASLIVDLEEATSRLYLHQSKELNKSAKQIWTLKPAHLENPPLIQTRKAYRIPSLAEDLMIMKGDVTVSNNTRVCAIGERISREAVIEHDVWQDNEASRALLALPKSLSVLDQIIKRFSLSSETSLRKQYSQDLQMSLMALIKDRSTSSRKPKQVARAHDVWYESKMARQELHDWENNIRDSLSTQVTGFVWLDAGGLWPCLSRVALLEQLRDTNSIKLGSQMKADLVHYGILITKLQRLLRMHDATLYRNERRLTEDQGLQAHLNWRPIDHPEWLLLEIDNNLLIRPPQIDVARAIISPASGTNSVLQMNIGQGLAYVIQSRIGGLVGRVVRHLPFSRRSPMSPETINLFQVIHEDIRDTGGVMLCLPEHIMSFKLSGLQQLVDGQLKRAKRMVNIQRWLESSCRDILDESDFTLSAKTQLIYPSGTPRPVDGHPKRWLIIEELLSLIEGHVSYLASRFAGGIDILRRHQGYPILHFLRAEVEDNLTSLLIDDVCKGRLSQIQFRTPVNVDVQRDLTLILLGTDVEPSTWQQVAESLADEVFGLKSLYLLRGLISQRLLLTCLKKRWNVQYGLHPQRAPIAVPFEAKGVPSPTAEYGHPDTALILTCLAFYQSGLTKPQVVQCLQHVVRSDDPSMQYEQLVHTCKLPVHLEHWNFLNVDDETQMEDLWAHIRFNTSVVNYFLNNFALPAHAKQFGVKMQASGWDIPLMSSNGLPGNLTTGFSGTNDNKTMLPQTIKQDDLPSLLQTNAEVLGYLLEPRNQKCHQAIDDNGRHLTEKGLLELLSRKGIYILIDAGAYILEMENHDVAACWLEIYPDAQGAVYFDRNSRIMVRARFQKAPVPLLASPFADNLEHCVVYIDEAHTRGTDLKLPPYATGAVTLGLGQTKDQTVQAAMRLRQLGSTQSVAFIAPPEVHRSILDLRPDDSQSRSPVTSSDVVYWLLEQSCKTNEKMMPLHMSQGLDYCRRTNALWKYSNLSKSAEDRLQLLNAIQQREDLTLEQLYGPREFVSAEETISQLDFECLKSFATNICHQKLGQSVDCSSAFEEVELQREVEFEFEQLRENQRPVKYIPLTFPGLASALIHFVKTGYLEEGDSFVQGFEFLSKTKIGRKFGLHKSSSRLFVSKQFTKSIKSNHFVKDEDVVQRPVEWVLWSSETETAVIVIPEEAELLLPLLFSASTAVVSLLTYAAPVTKSMWRFNTLTYFTVPTPTETLPFPSWLIIEIGVLAGRLYFDFSEYVSLMTWFGADQETESPGAHLEDFAQSVSGVSGLGIDQPLKFLQEWLTYRRQTQDIMHTPMGYMCQGKKLDSQHPFFTSATSPNDADNARRGAESEVLAIRTHADMEVSDDDSEWEEAENELPLPSSEPRQEEMEADV</sequence>
<dbReference type="GO" id="GO:0004843">
    <property type="term" value="F:cysteine-type deubiquitinase activity"/>
    <property type="evidence" value="ECO:0007669"/>
    <property type="project" value="UniProtKB-EC"/>
</dbReference>
<keyword evidence="5" id="KW-0378">Hydrolase</keyword>
<gene>
    <name evidence="12" type="ORF">FBEOM_7791</name>
</gene>
<dbReference type="OrthoDB" id="3182339at2759"/>
<feature type="compositionally biased region" description="Acidic residues" evidence="8">
    <location>
        <begin position="2972"/>
        <end position="2985"/>
    </location>
</feature>
<dbReference type="Pfam" id="PF12340">
    <property type="entry name" value="DUF3638"/>
    <property type="match status" value="1"/>
</dbReference>
<evidence type="ECO:0000256" key="8">
    <source>
        <dbReference type="SAM" id="MobiDB-lite"/>
    </source>
</evidence>
<dbReference type="PANTHER" id="PTHR13367">
    <property type="entry name" value="UBIQUITIN THIOESTERASE"/>
    <property type="match status" value="1"/>
</dbReference>
<dbReference type="InterPro" id="IPR022099">
    <property type="entry name" value="DUF3638"/>
</dbReference>
<feature type="compositionally biased region" description="Basic and acidic residues" evidence="8">
    <location>
        <begin position="2994"/>
        <end position="3003"/>
    </location>
</feature>
<evidence type="ECO:0000256" key="1">
    <source>
        <dbReference type="ARBA" id="ARBA00000707"/>
    </source>
</evidence>
<evidence type="ECO:0000256" key="6">
    <source>
        <dbReference type="ARBA" id="ARBA00022807"/>
    </source>
</evidence>
<dbReference type="GO" id="GO:0006508">
    <property type="term" value="P:proteolysis"/>
    <property type="evidence" value="ECO:0007669"/>
    <property type="project" value="UniProtKB-KW"/>
</dbReference>
<dbReference type="EC" id="3.4.19.12" evidence="2"/>
<accession>A0A9P5AGV2</accession>
<feature type="domain" description="DUF3638" evidence="9">
    <location>
        <begin position="1949"/>
        <end position="2084"/>
    </location>
</feature>
<keyword evidence="6" id="KW-0788">Thiol protease</keyword>
<evidence type="ECO:0000259" key="11">
    <source>
        <dbReference type="Pfam" id="PF20255"/>
    </source>
</evidence>
<evidence type="ECO:0000256" key="5">
    <source>
        <dbReference type="ARBA" id="ARBA00022801"/>
    </source>
</evidence>
<feature type="region of interest" description="Disordered" evidence="8">
    <location>
        <begin position="2939"/>
        <end position="3003"/>
    </location>
</feature>
<dbReference type="Proteomes" id="UP000730481">
    <property type="component" value="Unassembled WGS sequence"/>
</dbReference>
<feature type="domain" description="DUF6606" evidence="11">
    <location>
        <begin position="12"/>
        <end position="305"/>
    </location>
</feature>
<evidence type="ECO:0000256" key="2">
    <source>
        <dbReference type="ARBA" id="ARBA00012759"/>
    </source>
</evidence>
<name>A0A9P5AGV2_9HYPO</name>
<keyword evidence="4" id="KW-0833">Ubl conjugation pathway</keyword>